<dbReference type="PANTHER" id="PTHR31873">
    <property type="entry name" value="L-ASPARTATE DEHYDROGENASE-RELATED"/>
    <property type="match status" value="1"/>
</dbReference>
<comment type="similarity">
    <text evidence="1 6">Belongs to the L-aspartate dehydrogenase family.</text>
</comment>
<feature type="binding site" evidence="6">
    <location>
        <position position="126"/>
    </location>
    <ligand>
        <name>NAD(+)</name>
        <dbReference type="ChEBI" id="CHEBI:57540"/>
    </ligand>
</feature>
<keyword evidence="4 6" id="KW-0560">Oxidoreductase</keyword>
<dbReference type="NCBIfam" id="NF009829">
    <property type="entry name" value="PRK13303.1-4"/>
    <property type="match status" value="1"/>
</dbReference>
<dbReference type="Pfam" id="PF01958">
    <property type="entry name" value="Asp_DH_C"/>
    <property type="match status" value="1"/>
</dbReference>
<dbReference type="NCBIfam" id="TIGR03855">
    <property type="entry name" value="NAD_NadX"/>
    <property type="match status" value="1"/>
</dbReference>
<dbReference type="AlphaFoldDB" id="A0A0V8RUS2"/>
<keyword evidence="3 6" id="KW-0521">NADP</keyword>
<dbReference type="GO" id="GO:0050661">
    <property type="term" value="F:NADP binding"/>
    <property type="evidence" value="ECO:0007669"/>
    <property type="project" value="UniProtKB-UniRule"/>
</dbReference>
<protein>
    <recommendedName>
        <fullName evidence="6">L-aspartate dehydrogenase</fullName>
        <ecNumber evidence="6">1.4.1.21</ecNumber>
    </recommendedName>
</protein>
<dbReference type="InterPro" id="IPR011182">
    <property type="entry name" value="L-Asp_DH"/>
</dbReference>
<evidence type="ECO:0000313" key="9">
    <source>
        <dbReference type="EMBL" id="KSW11817.1"/>
    </source>
</evidence>
<feature type="binding site" evidence="6">
    <location>
        <position position="192"/>
    </location>
    <ligand>
        <name>NAD(+)</name>
        <dbReference type="ChEBI" id="CHEBI:57540"/>
    </ligand>
</feature>
<dbReference type="InterPro" id="IPR020626">
    <property type="entry name" value="Asp_DH_prok"/>
</dbReference>
<comment type="function">
    <text evidence="6">Specifically catalyzes the NAD or NADP-dependent dehydrogenation of L-aspartate to iminoaspartate.</text>
</comment>
<dbReference type="InterPro" id="IPR005106">
    <property type="entry name" value="Asp/hSer_DH_NAD-bd"/>
</dbReference>
<dbReference type="InterPro" id="IPR036291">
    <property type="entry name" value="NAD(P)-bd_dom_sf"/>
</dbReference>
<dbReference type="SUPFAM" id="SSF51735">
    <property type="entry name" value="NAD(P)-binding Rossmann-fold domains"/>
    <property type="match status" value="1"/>
</dbReference>
<comment type="pathway">
    <text evidence="6">Cofactor biosynthesis; NAD(+) biosynthesis; iminoaspartate from L-aspartate (dehydrogenase route): step 1/1.</text>
</comment>
<evidence type="ECO:0000256" key="6">
    <source>
        <dbReference type="HAMAP-Rule" id="MF_01265"/>
    </source>
</evidence>
<keyword evidence="5 6" id="KW-0520">NAD</keyword>
<dbReference type="GO" id="GO:0016639">
    <property type="term" value="F:oxidoreductase activity, acting on the CH-NH2 group of donors, NAD or NADP as acceptor"/>
    <property type="evidence" value="ECO:0007669"/>
    <property type="project" value="UniProtKB-UniRule"/>
</dbReference>
<dbReference type="InterPro" id="IPR022487">
    <property type="entry name" value="Asp_DH_arc"/>
</dbReference>
<dbReference type="SUPFAM" id="SSF55347">
    <property type="entry name" value="Glyceraldehyde-3-phosphate dehydrogenase-like, C-terminal domain"/>
    <property type="match status" value="1"/>
</dbReference>
<name>A0A0V8RUS2_PYROC</name>
<keyword evidence="10" id="KW-1185">Reference proteome</keyword>
<dbReference type="Proteomes" id="UP000053352">
    <property type="component" value="Unassembled WGS sequence"/>
</dbReference>
<evidence type="ECO:0000256" key="3">
    <source>
        <dbReference type="ARBA" id="ARBA00022857"/>
    </source>
</evidence>
<dbReference type="NCBIfam" id="NF009830">
    <property type="entry name" value="PRK13304.1"/>
    <property type="match status" value="1"/>
</dbReference>
<gene>
    <name evidence="6" type="primary">nadX</name>
    <name evidence="9" type="ORF">CF15_03170</name>
</gene>
<proteinExistence type="inferred from homology"/>
<evidence type="ECO:0000313" key="10">
    <source>
        <dbReference type="Proteomes" id="UP000053352"/>
    </source>
</evidence>
<evidence type="ECO:0000256" key="4">
    <source>
        <dbReference type="ARBA" id="ARBA00023002"/>
    </source>
</evidence>
<dbReference type="GO" id="GO:0009435">
    <property type="term" value="P:NAD+ biosynthetic process"/>
    <property type="evidence" value="ECO:0007669"/>
    <property type="project" value="UniProtKB-UniRule"/>
</dbReference>
<dbReference type="GO" id="GO:0033735">
    <property type="term" value="F:aspartate dehydrogenase [NAD(P)+] activity"/>
    <property type="evidence" value="ECO:0007669"/>
    <property type="project" value="UniProtKB-EC"/>
</dbReference>
<dbReference type="OrthoDB" id="15415at2157"/>
<keyword evidence="2 6" id="KW-0662">Pyridine nucleotide biosynthesis</keyword>
<dbReference type="PIRSF" id="PIRSF005227">
    <property type="entry name" value="Asp_dh_NAD_syn"/>
    <property type="match status" value="1"/>
</dbReference>
<organism evidence="9 10">
    <name type="scientific">Pyrodictium occultum</name>
    <dbReference type="NCBI Taxonomy" id="2309"/>
    <lineage>
        <taxon>Archaea</taxon>
        <taxon>Thermoproteota</taxon>
        <taxon>Thermoprotei</taxon>
        <taxon>Desulfurococcales</taxon>
        <taxon>Pyrodictiaceae</taxon>
        <taxon>Pyrodictium</taxon>
    </lineage>
</organism>
<comment type="catalytic activity">
    <reaction evidence="6">
        <text>L-aspartate + NADP(+) + H2O = oxaloacetate + NH4(+) + NADPH + H(+)</text>
        <dbReference type="Rhea" id="RHEA:11784"/>
        <dbReference type="ChEBI" id="CHEBI:15377"/>
        <dbReference type="ChEBI" id="CHEBI:15378"/>
        <dbReference type="ChEBI" id="CHEBI:16452"/>
        <dbReference type="ChEBI" id="CHEBI:28938"/>
        <dbReference type="ChEBI" id="CHEBI:29991"/>
        <dbReference type="ChEBI" id="CHEBI:57783"/>
        <dbReference type="ChEBI" id="CHEBI:58349"/>
        <dbReference type="EC" id="1.4.1.21"/>
    </reaction>
</comment>
<dbReference type="Pfam" id="PF03447">
    <property type="entry name" value="NAD_binding_3"/>
    <property type="match status" value="1"/>
</dbReference>
<feature type="domain" description="Aspartate/homoserine dehydrogenase NAD-binding" evidence="8">
    <location>
        <begin position="8"/>
        <end position="123"/>
    </location>
</feature>
<feature type="domain" description="Aspartate dehydrogenase" evidence="7">
    <location>
        <begin position="170"/>
        <end position="255"/>
    </location>
</feature>
<dbReference type="Gene3D" id="3.40.50.720">
    <property type="entry name" value="NAD(P)-binding Rossmann-like Domain"/>
    <property type="match status" value="1"/>
</dbReference>
<dbReference type="Gene3D" id="3.30.360.10">
    <property type="entry name" value="Dihydrodipicolinate Reductase, domain 2"/>
    <property type="match status" value="1"/>
</dbReference>
<evidence type="ECO:0000259" key="8">
    <source>
        <dbReference type="Pfam" id="PF03447"/>
    </source>
</evidence>
<dbReference type="EC" id="1.4.1.21" evidence="6"/>
<dbReference type="NCBIfam" id="NF009828">
    <property type="entry name" value="PRK13303.1-3"/>
    <property type="match status" value="1"/>
</dbReference>
<reference evidence="9 10" key="1">
    <citation type="submission" date="2015-11" db="EMBL/GenBank/DDBJ databases">
        <title>Genome sequence of Pyrodictium occultum PL-19, a marine hyperthermophilic archaeon isolated from Volcano, Italy.</title>
        <authorList>
            <person name="Utturkar S."/>
            <person name="Huber H."/>
            <person name="Leptihn S."/>
            <person name="Brown S."/>
            <person name="Stetter K.O."/>
            <person name="Podar M."/>
        </authorList>
    </citation>
    <scope>NUCLEOTIDE SEQUENCE [LARGE SCALE GENOMIC DNA]</scope>
    <source>
        <strain evidence="9 10">PL-19</strain>
    </source>
</reference>
<dbReference type="UniPathway" id="UPA00253">
    <property type="reaction ID" value="UER00456"/>
</dbReference>
<evidence type="ECO:0000256" key="2">
    <source>
        <dbReference type="ARBA" id="ARBA00022642"/>
    </source>
</evidence>
<dbReference type="STRING" id="2309.CF15_03170"/>
<dbReference type="RefSeq" id="WP_058370495.1">
    <property type="nucleotide sequence ID" value="NZ_LNTB01000001.1"/>
</dbReference>
<dbReference type="GO" id="GO:0051287">
    <property type="term" value="F:NAD binding"/>
    <property type="evidence" value="ECO:0007669"/>
    <property type="project" value="UniProtKB-UniRule"/>
</dbReference>
<comment type="miscellaneous">
    <text evidence="6">The iminoaspartate product is unstable in aqueous solution and can decompose to oxaloacetate and ammonia.</text>
</comment>
<evidence type="ECO:0000259" key="7">
    <source>
        <dbReference type="Pfam" id="PF01958"/>
    </source>
</evidence>
<evidence type="ECO:0000256" key="5">
    <source>
        <dbReference type="ARBA" id="ARBA00023027"/>
    </source>
</evidence>
<sequence length="270" mass="28791">MKRVAVIGCGNIGTEIARAVDKGVVRARLVALYDIEPGRCRRLASGLERERPLIAESLGQLLGQRPDLVVEAASQEAVRQYGEQILKRGIDLVVLSVGALLDSETRERLRGAAEATGARIHVPSGAVAGLDALKSMSLVGVDRLVLRTRKPPRALAGAPGARGVDLEGLREPRLIYRGPASEAVKLFPANVNIAAALALAAGREPLVEIVADPTVDRNIHEVEAESKVSRLHIVVENVPSPRNPRTSYLALLSIIDLLRSLTGSVYIIAG</sequence>
<evidence type="ECO:0000256" key="1">
    <source>
        <dbReference type="ARBA" id="ARBA00008331"/>
    </source>
</evidence>
<comment type="catalytic activity">
    <reaction evidence="6">
        <text>L-aspartate + NAD(+) + H2O = oxaloacetate + NH4(+) + NADH + H(+)</text>
        <dbReference type="Rhea" id="RHEA:11788"/>
        <dbReference type="ChEBI" id="CHEBI:15377"/>
        <dbReference type="ChEBI" id="CHEBI:15378"/>
        <dbReference type="ChEBI" id="CHEBI:16452"/>
        <dbReference type="ChEBI" id="CHEBI:28938"/>
        <dbReference type="ChEBI" id="CHEBI:29991"/>
        <dbReference type="ChEBI" id="CHEBI:57540"/>
        <dbReference type="ChEBI" id="CHEBI:57945"/>
        <dbReference type="EC" id="1.4.1.21"/>
    </reaction>
</comment>
<dbReference type="HAMAP" id="MF_01265">
    <property type="entry name" value="NadX"/>
    <property type="match status" value="1"/>
</dbReference>
<feature type="active site" evidence="6">
    <location>
        <position position="220"/>
    </location>
</feature>
<dbReference type="PANTHER" id="PTHR31873:SF6">
    <property type="entry name" value="ASPARTATE DEHYDROGENASE DOMAIN-CONTAINING PROTEIN"/>
    <property type="match status" value="1"/>
</dbReference>
<dbReference type="EMBL" id="LNTB01000001">
    <property type="protein sequence ID" value="KSW11817.1"/>
    <property type="molecule type" value="Genomic_DNA"/>
</dbReference>
<dbReference type="InterPro" id="IPR002811">
    <property type="entry name" value="Asp_DH"/>
</dbReference>
<accession>A0A0V8RUS2</accession>
<comment type="caution">
    <text evidence="9">The sequence shown here is derived from an EMBL/GenBank/DDBJ whole genome shotgun (WGS) entry which is preliminary data.</text>
</comment>